<evidence type="ECO:0000313" key="5">
    <source>
        <dbReference type="WBParaSite" id="jg23854"/>
    </source>
</evidence>
<dbReference type="WBParaSite" id="jg23854">
    <property type="protein sequence ID" value="jg23854"/>
    <property type="gene ID" value="jg23854"/>
</dbReference>
<dbReference type="Pfam" id="PF09607">
    <property type="entry name" value="BrkDBD"/>
    <property type="match status" value="1"/>
</dbReference>
<dbReference type="InterPro" id="IPR006600">
    <property type="entry name" value="HTH_CenpB_DNA-bd_dom"/>
</dbReference>
<dbReference type="PANTHER" id="PTHR19303:SF73">
    <property type="entry name" value="PROTEIN PDC2"/>
    <property type="match status" value="1"/>
</dbReference>
<evidence type="ECO:0000256" key="2">
    <source>
        <dbReference type="ARBA" id="ARBA00023125"/>
    </source>
</evidence>
<keyword evidence="4" id="KW-1185">Reference proteome</keyword>
<sequence>MIKSELDTFECGSGVDIEQRTSESKASRKRKSYSIKTKLEVVDYAKEYSKNAASRKFNISRSIVQSWVKQEKELQEYHDSSPGTSAKQRLQGAGRHLCFAELDKELANWLQEQQAKDIQISRKILKQQAEKIFVRQNNNNGIQFKASEGWLQKFMFRHNLCTRDLTLAPVNTTAAVPTHNTAKVQKPAEEYEQILFDFIKEQILYKENTVF</sequence>
<dbReference type="InterPro" id="IPR050863">
    <property type="entry name" value="CenT-Element_Derived"/>
</dbReference>
<name>A0A915DXR4_9BILA</name>
<dbReference type="SUPFAM" id="SSF48295">
    <property type="entry name" value="TrpR-like"/>
    <property type="match status" value="1"/>
</dbReference>
<dbReference type="Proteomes" id="UP000887574">
    <property type="component" value="Unplaced"/>
</dbReference>
<dbReference type="SMART" id="SM00674">
    <property type="entry name" value="CENPB"/>
    <property type="match status" value="1"/>
</dbReference>
<evidence type="ECO:0000259" key="3">
    <source>
        <dbReference type="PROSITE" id="PS51253"/>
    </source>
</evidence>
<keyword evidence="2" id="KW-0238">DNA-binding</keyword>
<dbReference type="SUPFAM" id="SSF46689">
    <property type="entry name" value="Homeodomain-like"/>
    <property type="match status" value="1"/>
</dbReference>
<dbReference type="InterPro" id="IPR010921">
    <property type="entry name" value="Trp_repressor/repl_initiator"/>
</dbReference>
<evidence type="ECO:0000256" key="1">
    <source>
        <dbReference type="ARBA" id="ARBA00004123"/>
    </source>
</evidence>
<dbReference type="PANTHER" id="PTHR19303">
    <property type="entry name" value="TRANSPOSON"/>
    <property type="match status" value="1"/>
</dbReference>
<dbReference type="GO" id="GO:0043565">
    <property type="term" value="F:sequence-specific DNA binding"/>
    <property type="evidence" value="ECO:0007669"/>
    <property type="project" value="InterPro"/>
</dbReference>
<dbReference type="GO" id="GO:0005634">
    <property type="term" value="C:nucleus"/>
    <property type="evidence" value="ECO:0007669"/>
    <property type="project" value="UniProtKB-SubCell"/>
</dbReference>
<proteinExistence type="predicted"/>
<reference evidence="5" key="1">
    <citation type="submission" date="2022-11" db="UniProtKB">
        <authorList>
            <consortium name="WormBaseParasite"/>
        </authorList>
    </citation>
    <scope>IDENTIFICATION</scope>
</reference>
<dbReference type="AlphaFoldDB" id="A0A915DXR4"/>
<comment type="subcellular location">
    <subcellularLocation>
        <location evidence="1">Nucleus</location>
    </subcellularLocation>
</comment>
<dbReference type="PROSITE" id="PS51253">
    <property type="entry name" value="HTH_CENPB"/>
    <property type="match status" value="1"/>
</dbReference>
<dbReference type="Pfam" id="PF03221">
    <property type="entry name" value="HTH_Tnp_Tc5"/>
    <property type="match status" value="1"/>
</dbReference>
<protein>
    <submittedName>
        <fullName evidence="5">HTH CENPB-type domain-containing protein</fullName>
    </submittedName>
</protein>
<evidence type="ECO:0000313" key="4">
    <source>
        <dbReference type="Proteomes" id="UP000887574"/>
    </source>
</evidence>
<accession>A0A915DXR4</accession>
<organism evidence="4 5">
    <name type="scientific">Ditylenchus dipsaci</name>
    <dbReference type="NCBI Taxonomy" id="166011"/>
    <lineage>
        <taxon>Eukaryota</taxon>
        <taxon>Metazoa</taxon>
        <taxon>Ecdysozoa</taxon>
        <taxon>Nematoda</taxon>
        <taxon>Chromadorea</taxon>
        <taxon>Rhabditida</taxon>
        <taxon>Tylenchina</taxon>
        <taxon>Tylenchomorpha</taxon>
        <taxon>Sphaerularioidea</taxon>
        <taxon>Anguinidae</taxon>
        <taxon>Anguininae</taxon>
        <taxon>Ditylenchus</taxon>
    </lineage>
</organism>
<dbReference type="InterPro" id="IPR018586">
    <property type="entry name" value="Brinker_DNA-bd"/>
</dbReference>
<feature type="domain" description="HTH CENPB-type" evidence="3">
    <location>
        <begin position="90"/>
        <end position="164"/>
    </location>
</feature>
<dbReference type="Gene3D" id="1.10.10.60">
    <property type="entry name" value="Homeodomain-like"/>
    <property type="match status" value="2"/>
</dbReference>
<dbReference type="InterPro" id="IPR009057">
    <property type="entry name" value="Homeodomain-like_sf"/>
</dbReference>